<gene>
    <name evidence="16" type="ORF">ACHAWO_001436</name>
</gene>
<evidence type="ECO:0000313" key="16">
    <source>
        <dbReference type="EMBL" id="KAL3775422.1"/>
    </source>
</evidence>
<evidence type="ECO:0000256" key="12">
    <source>
        <dbReference type="ARBA" id="ARBA00049499"/>
    </source>
</evidence>
<evidence type="ECO:0000256" key="3">
    <source>
        <dbReference type="ARBA" id="ARBA00022692"/>
    </source>
</evidence>
<sequence>MRRLNKSQSQIKDNVTHPQSSLQLPWHAMPIDECFKYLNLSHDIIKSGLSNEEADSRLKTYGPNKLTETRKKTIWERIWHQINNVLVYVLITVAIVSLVQAVSPHFNTRGNTKFTAWFQVALIIGVISLNTWIGIYQEGNAEKAAEALKNMLSTNARVLRDGKEVMIPAEDIVIGDVCLLGLGDKVSNLATAEACLTGESVPIDKIVDAIHLSNGMIAEEVPLGDRKNMGYCATLVSQGTGIGLVIGTGDFTQIGTINRLVNNTASTKTDVLRQIAKISKYLFVCICTACFATFSVAFFYSYNYYYDALASVNIALTCAVAMVPEGLEAIVTLVYSWAVKVMASHNAIVRALPAVETLGSVTVICSDKTGTLTQNVMSLTAIVTSNAHYKNDVDATKREPTNIKRQDCFLSERAPQAMKKTGSQILLTGQSAEKRGMESSFKYRITSLHVPSQPAAIQSNLKEEDDFVIKNGESPSPDWIQSVLACGVLCSKCVLGENGGRSGEIGNPTELSILRAAYFAGCEIDELKSESRMIAEVPFSSEYKFMATVHEPSAIDKAPEGKLIVLVKGAPDKLLKMCKNQAIGGLAGEENLEDINIDYWTEKIAILSSHGLRVLGLCRSFVDKDTVGDELGQEFVNGRDEGKWLTMVALCAIMDPPRPECVQAIKEAHTAGVRVAMITGDHKDTATAIGRMLGIVDSEYSEAVTGPELDAVTDDDLRVCVMNHNVFARASPQNKIRIVKALQAEGQVASMTGDGVNDAPALKAANMGVAMGKEGTDVAREASNMILADDNFATIVYAVKQGRVVWDNLRKVLLVNTPINNSQGLSVLVGLLARLPNTPITTIQILYSNFICAVTLGFVCAIEPAESGIMNMPPRRVGKRLIGRYLLLRIVMATIMLTGCVVASALIVDHAKHYDYLNICAEGYESNGKFCYDDTGKRFYSDDRLKMMRSVAFNTLDFGAMSVMMSARFTYLSSIHPRVFKSNQAAVASCAIVTVLQLLLTYTPGLNSFVFSMKGMDGFAWIIVIGFMLVVFLFMETEKAVRRRLKAKGVDTDDRIESFLDELQDTEDEEFNMSLPKGASRLNLQELRR</sequence>
<dbReference type="EMBL" id="JALLPJ020001155">
    <property type="protein sequence ID" value="KAL3775422.1"/>
    <property type="molecule type" value="Genomic_DNA"/>
</dbReference>
<accession>A0ABD3NHU2</accession>
<keyword evidence="10" id="KW-0406">Ion transport</keyword>
<dbReference type="AlphaFoldDB" id="A0ABD3NHU2"/>
<dbReference type="InterPro" id="IPR023298">
    <property type="entry name" value="ATPase_P-typ_TM_dom_sf"/>
</dbReference>
<feature type="transmembrane region" description="Helical" evidence="14">
    <location>
        <begin position="845"/>
        <end position="865"/>
    </location>
</feature>
<evidence type="ECO:0000256" key="7">
    <source>
        <dbReference type="ARBA" id="ARBA00022989"/>
    </source>
</evidence>
<keyword evidence="2" id="KW-1003">Cell membrane</keyword>
<dbReference type="SUPFAM" id="SSF81660">
    <property type="entry name" value="Metal cation-transporting ATPase, ATP-binding domain N"/>
    <property type="match status" value="1"/>
</dbReference>
<dbReference type="SUPFAM" id="SSF56784">
    <property type="entry name" value="HAD-like"/>
    <property type="match status" value="1"/>
</dbReference>
<evidence type="ECO:0000256" key="8">
    <source>
        <dbReference type="ARBA" id="ARBA00023053"/>
    </source>
</evidence>
<dbReference type="InterPro" id="IPR006068">
    <property type="entry name" value="ATPase_P-typ_cation-transptr_C"/>
</dbReference>
<dbReference type="SUPFAM" id="SSF81653">
    <property type="entry name" value="Calcium ATPase, transduction domain A"/>
    <property type="match status" value="1"/>
</dbReference>
<dbReference type="InterPro" id="IPR023214">
    <property type="entry name" value="HAD_sf"/>
</dbReference>
<dbReference type="PANTHER" id="PTHR43294">
    <property type="entry name" value="SODIUM/POTASSIUM-TRANSPORTING ATPASE SUBUNIT ALPHA"/>
    <property type="match status" value="1"/>
</dbReference>
<keyword evidence="5" id="KW-0067">ATP-binding</keyword>
<feature type="transmembrane region" description="Helical" evidence="14">
    <location>
        <begin position="281"/>
        <end position="302"/>
    </location>
</feature>
<dbReference type="InterPro" id="IPR008250">
    <property type="entry name" value="ATPase_P-typ_transduc_dom_A_sf"/>
</dbReference>
<dbReference type="SFLD" id="SFLDS00003">
    <property type="entry name" value="Haloacid_Dehalogenase"/>
    <property type="match status" value="1"/>
</dbReference>
<dbReference type="PRINTS" id="PR00120">
    <property type="entry name" value="HATPASE"/>
</dbReference>
<dbReference type="SFLD" id="SFLDF00027">
    <property type="entry name" value="p-type_atpase"/>
    <property type="match status" value="1"/>
</dbReference>
<dbReference type="InterPro" id="IPR050510">
    <property type="entry name" value="Cation_transp_ATPase_P-type"/>
</dbReference>
<evidence type="ECO:0000256" key="14">
    <source>
        <dbReference type="SAM" id="Phobius"/>
    </source>
</evidence>
<dbReference type="Gene3D" id="2.70.150.10">
    <property type="entry name" value="Calcium-transporting ATPase, cytoplasmic transduction domain A"/>
    <property type="match status" value="1"/>
</dbReference>
<dbReference type="InterPro" id="IPR036412">
    <property type="entry name" value="HAD-like_sf"/>
</dbReference>
<dbReference type="Gene3D" id="3.40.50.1000">
    <property type="entry name" value="HAD superfamily/HAD-like"/>
    <property type="match status" value="2"/>
</dbReference>
<dbReference type="Pfam" id="PF13246">
    <property type="entry name" value="Cation_ATPase"/>
    <property type="match status" value="1"/>
</dbReference>
<dbReference type="GO" id="GO:0005524">
    <property type="term" value="F:ATP binding"/>
    <property type="evidence" value="ECO:0007669"/>
    <property type="project" value="UniProtKB-KW"/>
</dbReference>
<dbReference type="FunFam" id="3.40.50.1000:FF:000001">
    <property type="entry name" value="Phospholipid-transporting ATPase IC"/>
    <property type="match status" value="1"/>
</dbReference>
<dbReference type="SMART" id="SM00831">
    <property type="entry name" value="Cation_ATPase_N"/>
    <property type="match status" value="1"/>
</dbReference>
<evidence type="ECO:0000256" key="6">
    <source>
        <dbReference type="ARBA" id="ARBA00022967"/>
    </source>
</evidence>
<comment type="caution">
    <text evidence="16">The sequence shown here is derived from an EMBL/GenBank/DDBJ whole genome shotgun (WGS) entry which is preliminary data.</text>
</comment>
<dbReference type="PANTHER" id="PTHR43294:SF21">
    <property type="entry name" value="CATION TRANSPORTING ATPASE"/>
    <property type="match status" value="1"/>
</dbReference>
<dbReference type="Gene3D" id="3.40.1110.10">
    <property type="entry name" value="Calcium-transporting ATPase, cytoplasmic domain N"/>
    <property type="match status" value="2"/>
</dbReference>
<evidence type="ECO:0000256" key="10">
    <source>
        <dbReference type="ARBA" id="ARBA00023201"/>
    </source>
</evidence>
<organism evidence="16 17">
    <name type="scientific">Cyclotella atomus</name>
    <dbReference type="NCBI Taxonomy" id="382360"/>
    <lineage>
        <taxon>Eukaryota</taxon>
        <taxon>Sar</taxon>
        <taxon>Stramenopiles</taxon>
        <taxon>Ochrophyta</taxon>
        <taxon>Bacillariophyta</taxon>
        <taxon>Coscinodiscophyceae</taxon>
        <taxon>Thalassiosirophycidae</taxon>
        <taxon>Stephanodiscales</taxon>
        <taxon>Stephanodiscaceae</taxon>
        <taxon>Cyclotella</taxon>
    </lineage>
</organism>
<dbReference type="GO" id="GO:0005886">
    <property type="term" value="C:plasma membrane"/>
    <property type="evidence" value="ECO:0007669"/>
    <property type="project" value="UniProtKB-SubCell"/>
</dbReference>
<comment type="catalytic activity">
    <reaction evidence="12">
        <text>Na(+)(in) + ATP + H2O = Na(+)(out) + ADP + phosphate + H(+)</text>
        <dbReference type="Rhea" id="RHEA:14633"/>
        <dbReference type="ChEBI" id="CHEBI:15377"/>
        <dbReference type="ChEBI" id="CHEBI:15378"/>
        <dbReference type="ChEBI" id="CHEBI:29101"/>
        <dbReference type="ChEBI" id="CHEBI:30616"/>
        <dbReference type="ChEBI" id="CHEBI:43474"/>
        <dbReference type="ChEBI" id="CHEBI:456216"/>
        <dbReference type="EC" id="7.2.2.3"/>
    </reaction>
    <physiologicalReaction direction="left-to-right" evidence="12">
        <dbReference type="Rhea" id="RHEA:14634"/>
    </physiologicalReaction>
</comment>
<keyword evidence="3 14" id="KW-0812">Transmembrane</keyword>
<comment type="subcellular location">
    <subcellularLocation>
        <location evidence="1">Cell membrane</location>
        <topology evidence="1">Multi-pass membrane protein</topology>
    </subcellularLocation>
</comment>
<feature type="transmembrane region" description="Helical" evidence="14">
    <location>
        <begin position="1018"/>
        <end position="1035"/>
    </location>
</feature>
<feature type="transmembrane region" description="Helical" evidence="14">
    <location>
        <begin position="951"/>
        <end position="973"/>
    </location>
</feature>
<keyword evidence="7 14" id="KW-1133">Transmembrane helix</keyword>
<keyword evidence="9 14" id="KW-0472">Membrane</keyword>
<feature type="transmembrane region" description="Helical" evidence="14">
    <location>
        <begin position="886"/>
        <end position="908"/>
    </location>
</feature>
<dbReference type="PRINTS" id="PR00119">
    <property type="entry name" value="CATATPASE"/>
</dbReference>
<name>A0ABD3NHU2_9STRA</name>
<evidence type="ECO:0000256" key="9">
    <source>
        <dbReference type="ARBA" id="ARBA00023136"/>
    </source>
</evidence>
<reference evidence="16 17" key="1">
    <citation type="submission" date="2024-10" db="EMBL/GenBank/DDBJ databases">
        <title>Updated reference genomes for cyclostephanoid diatoms.</title>
        <authorList>
            <person name="Roberts W.R."/>
            <person name="Alverson A.J."/>
        </authorList>
    </citation>
    <scope>NUCLEOTIDE SEQUENCE [LARGE SCALE GENOMIC DNA]</scope>
    <source>
        <strain evidence="16 17">AJA010-31</strain>
    </source>
</reference>
<evidence type="ECO:0000256" key="4">
    <source>
        <dbReference type="ARBA" id="ARBA00022741"/>
    </source>
</evidence>
<dbReference type="SUPFAM" id="SSF81665">
    <property type="entry name" value="Calcium ATPase, transmembrane domain M"/>
    <property type="match status" value="1"/>
</dbReference>
<dbReference type="InterPro" id="IPR004014">
    <property type="entry name" value="ATPase_P-typ_cation-transptr_N"/>
</dbReference>
<dbReference type="InterPro" id="IPR059000">
    <property type="entry name" value="ATPase_P-type_domA"/>
</dbReference>
<evidence type="ECO:0000256" key="5">
    <source>
        <dbReference type="ARBA" id="ARBA00022840"/>
    </source>
</evidence>
<protein>
    <recommendedName>
        <fullName evidence="13">P-type sodium-transporting ATPase4</fullName>
        <ecNumber evidence="11">7.2.2.3</ecNumber>
    </recommendedName>
</protein>
<dbReference type="SFLD" id="SFLDG00002">
    <property type="entry name" value="C1.7:_P-type_atpase_like"/>
    <property type="match status" value="1"/>
</dbReference>
<feature type="transmembrane region" description="Helical" evidence="14">
    <location>
        <begin position="985"/>
        <end position="1006"/>
    </location>
</feature>
<dbReference type="InterPro" id="IPR018303">
    <property type="entry name" value="ATPase_P-typ_P_site"/>
</dbReference>
<feature type="transmembrane region" description="Helical" evidence="14">
    <location>
        <begin position="114"/>
        <end position="133"/>
    </location>
</feature>
<dbReference type="InterPro" id="IPR044492">
    <property type="entry name" value="P_typ_ATPase_HD_dom"/>
</dbReference>
<proteinExistence type="predicted"/>
<dbReference type="Pfam" id="PF00122">
    <property type="entry name" value="E1-E2_ATPase"/>
    <property type="match status" value="1"/>
</dbReference>
<keyword evidence="6" id="KW-1278">Translocase</keyword>
<evidence type="ECO:0000256" key="13">
    <source>
        <dbReference type="ARBA" id="ARBA00067200"/>
    </source>
</evidence>
<dbReference type="NCBIfam" id="TIGR01494">
    <property type="entry name" value="ATPase_P-type"/>
    <property type="match status" value="2"/>
</dbReference>
<dbReference type="GO" id="GO:0008554">
    <property type="term" value="F:P-type sodium transporter activity"/>
    <property type="evidence" value="ECO:0007669"/>
    <property type="project" value="UniProtKB-EC"/>
</dbReference>
<feature type="domain" description="Cation-transporting P-type ATPase N-terminal" evidence="15">
    <location>
        <begin position="25"/>
        <end position="102"/>
    </location>
</feature>
<dbReference type="Gene3D" id="1.20.1110.10">
    <property type="entry name" value="Calcium-transporting ATPase, transmembrane domain"/>
    <property type="match status" value="2"/>
</dbReference>
<dbReference type="Pfam" id="PF00689">
    <property type="entry name" value="Cation_ATPase_C"/>
    <property type="match status" value="1"/>
</dbReference>
<keyword evidence="17" id="KW-1185">Reference proteome</keyword>
<dbReference type="FunFam" id="3.40.50.1000:FF:000028">
    <property type="entry name" value="Calcium-transporting P-type ATPase, putative"/>
    <property type="match status" value="1"/>
</dbReference>
<evidence type="ECO:0000313" key="17">
    <source>
        <dbReference type="Proteomes" id="UP001530400"/>
    </source>
</evidence>
<evidence type="ECO:0000256" key="2">
    <source>
        <dbReference type="ARBA" id="ARBA00022475"/>
    </source>
</evidence>
<dbReference type="PROSITE" id="PS00154">
    <property type="entry name" value="ATPASE_E1_E2"/>
    <property type="match status" value="1"/>
</dbReference>
<keyword evidence="10" id="KW-0739">Sodium transport</keyword>
<feature type="transmembrane region" description="Helical" evidence="14">
    <location>
        <begin position="85"/>
        <end position="102"/>
    </location>
</feature>
<keyword evidence="4" id="KW-0547">Nucleotide-binding</keyword>
<keyword evidence="10" id="KW-0813">Transport</keyword>
<evidence type="ECO:0000259" key="15">
    <source>
        <dbReference type="SMART" id="SM00831"/>
    </source>
</evidence>
<dbReference type="InterPro" id="IPR001757">
    <property type="entry name" value="P_typ_ATPase"/>
</dbReference>
<dbReference type="Pfam" id="PF00690">
    <property type="entry name" value="Cation_ATPase_N"/>
    <property type="match status" value="1"/>
</dbReference>
<evidence type="ECO:0000256" key="11">
    <source>
        <dbReference type="ARBA" id="ARBA00035029"/>
    </source>
</evidence>
<dbReference type="InterPro" id="IPR023299">
    <property type="entry name" value="ATPase_P-typ_cyto_dom_N"/>
</dbReference>
<dbReference type="Proteomes" id="UP001530400">
    <property type="component" value="Unassembled WGS sequence"/>
</dbReference>
<keyword evidence="8" id="KW-0915">Sodium</keyword>
<evidence type="ECO:0000256" key="1">
    <source>
        <dbReference type="ARBA" id="ARBA00004651"/>
    </source>
</evidence>
<dbReference type="EC" id="7.2.2.3" evidence="11"/>